<dbReference type="OrthoDB" id="245989at2759"/>
<name>A0A0C2J0N3_9PEZI</name>
<dbReference type="SMART" id="SM00382">
    <property type="entry name" value="AAA"/>
    <property type="match status" value="2"/>
</dbReference>
<dbReference type="PROSITE" id="PS50893">
    <property type="entry name" value="ABC_TRANSPORTER_2"/>
    <property type="match status" value="2"/>
</dbReference>
<dbReference type="HOGENOM" id="CLU_000604_35_0_1"/>
<organism evidence="12 13">
    <name type="scientific">Sporothrix brasiliensis 5110</name>
    <dbReference type="NCBI Taxonomy" id="1398154"/>
    <lineage>
        <taxon>Eukaryota</taxon>
        <taxon>Fungi</taxon>
        <taxon>Dikarya</taxon>
        <taxon>Ascomycota</taxon>
        <taxon>Pezizomycotina</taxon>
        <taxon>Sordariomycetes</taxon>
        <taxon>Sordariomycetidae</taxon>
        <taxon>Ophiostomatales</taxon>
        <taxon>Ophiostomataceae</taxon>
        <taxon>Sporothrix</taxon>
    </lineage>
</organism>
<dbReference type="InterPro" id="IPR034003">
    <property type="entry name" value="ABCG_PDR_2"/>
</dbReference>
<feature type="transmembrane region" description="Helical" evidence="10">
    <location>
        <begin position="642"/>
        <end position="665"/>
    </location>
</feature>
<evidence type="ECO:0000256" key="5">
    <source>
        <dbReference type="ARBA" id="ARBA00022741"/>
    </source>
</evidence>
<evidence type="ECO:0000256" key="4">
    <source>
        <dbReference type="ARBA" id="ARBA00022692"/>
    </source>
</evidence>
<gene>
    <name evidence="12" type="ORF">SPBR_02187</name>
</gene>
<dbReference type="CDD" id="cd03232">
    <property type="entry name" value="ABCG_PDR_domain2"/>
    <property type="match status" value="1"/>
</dbReference>
<feature type="transmembrane region" description="Helical" evidence="10">
    <location>
        <begin position="600"/>
        <end position="622"/>
    </location>
</feature>
<evidence type="ECO:0000259" key="11">
    <source>
        <dbReference type="PROSITE" id="PS50893"/>
    </source>
</evidence>
<keyword evidence="4 10" id="KW-0812">Transmembrane</keyword>
<evidence type="ECO:0000313" key="12">
    <source>
        <dbReference type="EMBL" id="KIH92550.1"/>
    </source>
</evidence>
<keyword evidence="7 10" id="KW-1133">Transmembrane helix</keyword>
<evidence type="ECO:0000256" key="7">
    <source>
        <dbReference type="ARBA" id="ARBA00022989"/>
    </source>
</evidence>
<dbReference type="CDD" id="cd03233">
    <property type="entry name" value="ABCG_PDR_domain1"/>
    <property type="match status" value="1"/>
</dbReference>
<feature type="region of interest" description="Disordered" evidence="9">
    <location>
        <begin position="1"/>
        <end position="111"/>
    </location>
</feature>
<feature type="transmembrane region" description="Helical" evidence="10">
    <location>
        <begin position="1520"/>
        <end position="1540"/>
    </location>
</feature>
<dbReference type="PANTHER" id="PTHR19241">
    <property type="entry name" value="ATP-BINDING CASSETTE TRANSPORTER"/>
    <property type="match status" value="1"/>
</dbReference>
<dbReference type="GO" id="GO:0016887">
    <property type="term" value="F:ATP hydrolysis activity"/>
    <property type="evidence" value="ECO:0007669"/>
    <property type="project" value="InterPro"/>
</dbReference>
<dbReference type="InterPro" id="IPR010929">
    <property type="entry name" value="PDR_CDR_ABC"/>
</dbReference>
<dbReference type="FunFam" id="3.40.50.300:FF:000881">
    <property type="entry name" value="ABC multidrug transporter A-1"/>
    <property type="match status" value="1"/>
</dbReference>
<dbReference type="SUPFAM" id="SSF52540">
    <property type="entry name" value="P-loop containing nucleoside triphosphate hydrolases"/>
    <property type="match status" value="2"/>
</dbReference>
<evidence type="ECO:0000256" key="9">
    <source>
        <dbReference type="SAM" id="MobiDB-lite"/>
    </source>
</evidence>
<feature type="compositionally biased region" description="Basic and acidic residues" evidence="9">
    <location>
        <begin position="97"/>
        <end position="107"/>
    </location>
</feature>
<dbReference type="RefSeq" id="XP_040620560.1">
    <property type="nucleotide sequence ID" value="XM_040760490.1"/>
</dbReference>
<keyword evidence="8 10" id="KW-0472">Membrane</keyword>
<dbReference type="InterPro" id="IPR003439">
    <property type="entry name" value="ABC_transporter-like_ATP-bd"/>
</dbReference>
<dbReference type="GO" id="GO:0140359">
    <property type="term" value="F:ABC-type transporter activity"/>
    <property type="evidence" value="ECO:0007669"/>
    <property type="project" value="InterPro"/>
</dbReference>
<dbReference type="InterPro" id="IPR013525">
    <property type="entry name" value="ABC2_TM"/>
</dbReference>
<feature type="transmembrane region" description="Helical" evidence="10">
    <location>
        <begin position="1279"/>
        <end position="1298"/>
    </location>
</feature>
<dbReference type="InterPro" id="IPR034001">
    <property type="entry name" value="ABCG_PDR_1"/>
</dbReference>
<comment type="caution">
    <text evidence="12">The sequence shown here is derived from an EMBL/GenBank/DDBJ whole genome shotgun (WGS) entry which is preliminary data.</text>
</comment>
<feature type="domain" description="ABC transporter" evidence="11">
    <location>
        <begin position="201"/>
        <end position="455"/>
    </location>
</feature>
<feature type="transmembrane region" description="Helical" evidence="10">
    <location>
        <begin position="816"/>
        <end position="836"/>
    </location>
</feature>
<dbReference type="GO" id="GO:0005524">
    <property type="term" value="F:ATP binding"/>
    <property type="evidence" value="ECO:0007669"/>
    <property type="project" value="UniProtKB-KW"/>
</dbReference>
<protein>
    <submittedName>
        <fullName evidence="12">ABC transporter CDR4</fullName>
    </submittedName>
</protein>
<dbReference type="Pfam" id="PF19055">
    <property type="entry name" value="ABC2_membrane_7"/>
    <property type="match status" value="1"/>
</dbReference>
<dbReference type="FunFam" id="3.40.50.300:FF:000054">
    <property type="entry name" value="ABC multidrug transporter atrF"/>
    <property type="match status" value="1"/>
</dbReference>
<keyword evidence="6" id="KW-0067">ATP-binding</keyword>
<dbReference type="VEuPathDB" id="FungiDB:SPBR_02187"/>
<dbReference type="InterPro" id="IPR017871">
    <property type="entry name" value="ABC_transporter-like_CS"/>
</dbReference>
<sequence length="1554" mass="172380">MSFMGTGSFGSYDHTAQTGGVPLGRRRTQDDEANVGTEPVVPGATGIDDAGTQSTSVTETGDVGFAADKDTGQETSPPVAAGGRANGDEDDEESEDHEANAEMERRNSAVQSLARQYTRQSQASAAVAGGHNVFLESSDPNSPLNPASDNFNGRTWAKAVVDMVSRDGHQFRTSGVCFQNMNVYGYGKPTDYQKDVFNVWLELAGLARRLVGGGQRRIDILRNFDGVVRKGEMLVVLGPPGAGCTTTLKSIAGEMNGIFVDDKSYFNYQGMSAKEMHTRHRGEAIYTAEVDVHFPQLSVGDTLTFAARARAPRTMPEGIHKNMFAEHLRDVVMAMFGISHTINTRVGNEYVRGVSGGERKRVTIAEAALSGAPLQCWDNSTRGLDSANAIEFCRTLRTQTELFGSTAIVSIYQSPQSAYDLFDKATVLYEGRQIYFGPTGAARQYFVNLGFECPARATTPDFLTSMTSPQERIVRPGFEGRAPRTPDEFAACWRNSAEYRALQADIEDYKTSHPIDGPDAAAFRASRRAQQAKLQRAGSPFTLSYTQQVRLCLWRGFKRLVGDPSLTIGALVGNFAMSLIIASVFFNLQPVTSSFYQRGALLFFACLMNAFSSALEILTLYAQRPIVEKHARYALYHPSAEAVASMLCDMPYKIANCLTFNLGLYFMTHLRREPGPFFFYLLISFVTVLAMSMIFRTIASASRTLSQAMVPAAVIILGLIVFTGFVIPIDYMLGWCRWMNYIDPLAYAFESLMVNEFSNRQFTCDTYVPSPAIAGYGNVSGNNHVCATVGSVTGQPFVDGDAYLNQSFHYFASHRWRNFGIIIVFIIFFFATYMIAAELVSEKKSRGEVLVFRRGHKPASFTESHKADAESGTRVSGPAVAAAHKNLDEKSGSDKEGAGSGAGFLQRQTSVFHWQDVCYNVKIKKEDRRILDHVDGWVKPGTLTALMGVSGAGKTTLLDCLADRTSMGVITGDMFVDGHERDTSFQRKTGYVQQQDLHLQTTTVREALNFSALLRQPAHIPRAEKIAYVDEVIKLLDMQEYADAVVGVPGEGLNVEQRKRLTIGVELAAKPPLLLFVDEPTSGLDSQTSWAILDLLEKLTKSGQAILCTIHQPSAMLFQRFDRLLFLAKGGKTVYFGDIGENSKTMISYFERQAGQRCPPDANPAEWMLEVIGAAPGTHTDIDWFQAWRTSPEYTAVRAELQTLHDNPAPQAERSKADYREFAASFPAQCREVIERVFQQYWRTPSYIYSKLALCVLVAIYIGFVFFKAPLTIQGFQNQMFSVFNLLTVFGQLVQQTMPHFVIQRSLYEVRERPSKVYSWRVFMVSQIIVELPWNTLMAVLMFVCWYYPIGLNANAAAAGQTAERGALMFLLLWLFLLFTSTFTDMIIAGFETAEAGGNIANLLFSLCLIFCGVLSTPDTMPRFWIFMYRLSPFTYLVSAMLAVGVANTEVHCAANEFLTFDPPSGQTCFEYMEAYMATAGGYLTNESATSGCNFCSIKFTNQALAGVQSFYSDRWRNFGILWAYIAFNICGALFIYWLTRVPKKPKTTKVKKE</sequence>
<evidence type="ECO:0000313" key="13">
    <source>
        <dbReference type="Proteomes" id="UP000031575"/>
    </source>
</evidence>
<keyword evidence="13" id="KW-1185">Reference proteome</keyword>
<evidence type="ECO:0000256" key="6">
    <source>
        <dbReference type="ARBA" id="ARBA00022840"/>
    </source>
</evidence>
<dbReference type="Proteomes" id="UP000031575">
    <property type="component" value="Unassembled WGS sequence"/>
</dbReference>
<dbReference type="GO" id="GO:0016020">
    <property type="term" value="C:membrane"/>
    <property type="evidence" value="ECO:0007669"/>
    <property type="project" value="UniProtKB-SubCell"/>
</dbReference>
<comment type="subcellular location">
    <subcellularLocation>
        <location evidence="1">Membrane</location>
        <topology evidence="1">Multi-pass membrane protein</topology>
    </subcellularLocation>
</comment>
<feature type="domain" description="ABC transporter" evidence="11">
    <location>
        <begin position="912"/>
        <end position="1155"/>
    </location>
</feature>
<feature type="transmembrane region" description="Helical" evidence="10">
    <location>
        <begin position="1427"/>
        <end position="1447"/>
    </location>
</feature>
<dbReference type="Pfam" id="PF01061">
    <property type="entry name" value="ABC2_membrane"/>
    <property type="match status" value="2"/>
</dbReference>
<evidence type="ECO:0000256" key="1">
    <source>
        <dbReference type="ARBA" id="ARBA00004141"/>
    </source>
</evidence>
<dbReference type="InterPro" id="IPR029481">
    <property type="entry name" value="ABC_trans_N"/>
</dbReference>
<keyword evidence="5" id="KW-0547">Nucleotide-binding</keyword>
<dbReference type="Pfam" id="PF14510">
    <property type="entry name" value="ABC_trans_N"/>
    <property type="match status" value="1"/>
</dbReference>
<evidence type="ECO:0000256" key="2">
    <source>
        <dbReference type="ARBA" id="ARBA00006012"/>
    </source>
</evidence>
<proteinExistence type="inferred from homology"/>
<dbReference type="Gene3D" id="3.40.50.300">
    <property type="entry name" value="P-loop containing nucleotide triphosphate hydrolases"/>
    <property type="match status" value="2"/>
</dbReference>
<feature type="transmembrane region" description="Helical" evidence="10">
    <location>
        <begin position="1368"/>
        <end position="1391"/>
    </location>
</feature>
<feature type="transmembrane region" description="Helical" evidence="10">
    <location>
        <begin position="710"/>
        <end position="733"/>
    </location>
</feature>
<comment type="similarity">
    <text evidence="2">Belongs to the ABC transporter superfamily. ABCG family. PDR (TC 3.A.1.205) subfamily.</text>
</comment>
<feature type="transmembrane region" description="Helical" evidence="10">
    <location>
        <begin position="566"/>
        <end position="588"/>
    </location>
</feature>
<evidence type="ECO:0000256" key="8">
    <source>
        <dbReference type="ARBA" id="ARBA00023136"/>
    </source>
</evidence>
<dbReference type="EMBL" id="AWTV01000006">
    <property type="protein sequence ID" value="KIH92550.1"/>
    <property type="molecule type" value="Genomic_DNA"/>
</dbReference>
<dbReference type="InterPro" id="IPR043926">
    <property type="entry name" value="ABCG_dom"/>
</dbReference>
<evidence type="ECO:0000256" key="3">
    <source>
        <dbReference type="ARBA" id="ARBA00022448"/>
    </source>
</evidence>
<dbReference type="Pfam" id="PF06422">
    <property type="entry name" value="PDR_CDR"/>
    <property type="match status" value="1"/>
</dbReference>
<keyword evidence="3" id="KW-0813">Transport</keyword>
<evidence type="ECO:0000256" key="10">
    <source>
        <dbReference type="SAM" id="Phobius"/>
    </source>
</evidence>
<dbReference type="Pfam" id="PF00005">
    <property type="entry name" value="ABC_tran"/>
    <property type="match status" value="2"/>
</dbReference>
<dbReference type="PROSITE" id="PS00211">
    <property type="entry name" value="ABC_TRANSPORTER_1"/>
    <property type="match status" value="1"/>
</dbReference>
<feature type="transmembrane region" description="Helical" evidence="10">
    <location>
        <begin position="1247"/>
        <end position="1267"/>
    </location>
</feature>
<accession>A0A0C2J0N3</accession>
<feature type="transmembrane region" description="Helical" evidence="10">
    <location>
        <begin position="677"/>
        <end position="698"/>
    </location>
</feature>
<reference evidence="12 13" key="1">
    <citation type="journal article" date="2014" name="BMC Genomics">
        <title>Comparative genomics of the major fungal agents of human and animal Sporotrichosis: Sporothrix schenckii and Sporothrix brasiliensis.</title>
        <authorList>
            <person name="Teixeira M.M."/>
            <person name="de Almeida L.G."/>
            <person name="Kubitschek-Barreira P."/>
            <person name="Alves F.L."/>
            <person name="Kioshima E.S."/>
            <person name="Abadio A.K."/>
            <person name="Fernandes L."/>
            <person name="Derengowski L.S."/>
            <person name="Ferreira K.S."/>
            <person name="Souza R.C."/>
            <person name="Ruiz J.C."/>
            <person name="de Andrade N.C."/>
            <person name="Paes H.C."/>
            <person name="Nicola A.M."/>
            <person name="Albuquerque P."/>
            <person name="Gerber A.L."/>
            <person name="Martins V.P."/>
            <person name="Peconick L.D."/>
            <person name="Neto A.V."/>
            <person name="Chaucanez C.B."/>
            <person name="Silva P.A."/>
            <person name="Cunha O.L."/>
            <person name="de Oliveira F.F."/>
            <person name="dos Santos T.C."/>
            <person name="Barros A.L."/>
            <person name="Soares M.A."/>
            <person name="de Oliveira L.M."/>
            <person name="Marini M.M."/>
            <person name="Villalobos-Duno H."/>
            <person name="Cunha M.M."/>
            <person name="de Hoog S."/>
            <person name="da Silveira J.F."/>
            <person name="Henrissat B."/>
            <person name="Nino-Vega G.A."/>
            <person name="Cisalpino P.S."/>
            <person name="Mora-Montes H.M."/>
            <person name="Almeida S.R."/>
            <person name="Stajich J.E."/>
            <person name="Lopes-Bezerra L.M."/>
            <person name="Vasconcelos A.T."/>
            <person name="Felipe M.S."/>
        </authorList>
    </citation>
    <scope>NUCLEOTIDE SEQUENCE [LARGE SCALE GENOMIC DNA]</scope>
    <source>
        <strain evidence="12 13">5110</strain>
    </source>
</reference>
<feature type="transmembrane region" description="Helical" evidence="10">
    <location>
        <begin position="1318"/>
        <end position="1348"/>
    </location>
</feature>
<dbReference type="InterPro" id="IPR027417">
    <property type="entry name" value="P-loop_NTPase"/>
</dbReference>
<feature type="transmembrane region" description="Helical" evidence="10">
    <location>
        <begin position="1397"/>
        <end position="1415"/>
    </location>
</feature>
<dbReference type="GeneID" id="63675411"/>
<dbReference type="InterPro" id="IPR003593">
    <property type="entry name" value="AAA+_ATPase"/>
</dbReference>